<reference evidence="2 3" key="1">
    <citation type="submission" date="2018-05" db="EMBL/GenBank/DDBJ databases">
        <title>Rhodohalobacter halophilus gen. nov., sp. nov., a moderately halophilic member of the family Balneolaceae.</title>
        <authorList>
            <person name="Liu Z.-W."/>
        </authorList>
    </citation>
    <scope>NUCLEOTIDE SEQUENCE [LARGE SCALE GENOMIC DNA]</scope>
    <source>
        <strain evidence="2 3">8A47</strain>
    </source>
</reference>
<accession>A0A316TQT1</accession>
<dbReference type="RefSeq" id="WP_109646941.1">
    <property type="nucleotide sequence ID" value="NZ_QGGB01000007.1"/>
</dbReference>
<evidence type="ECO:0008006" key="4">
    <source>
        <dbReference type="Google" id="ProtNLM"/>
    </source>
</evidence>
<evidence type="ECO:0000256" key="1">
    <source>
        <dbReference type="SAM" id="SignalP"/>
    </source>
</evidence>
<feature type="chain" id="PRO_5016434814" description="DUF2911 domain-containing protein" evidence="1">
    <location>
        <begin position="25"/>
        <end position="185"/>
    </location>
</feature>
<evidence type="ECO:0000313" key="2">
    <source>
        <dbReference type="EMBL" id="PWN06148.1"/>
    </source>
</evidence>
<organism evidence="2 3">
    <name type="scientific">Rhodohalobacter mucosus</name>
    <dbReference type="NCBI Taxonomy" id="2079485"/>
    <lineage>
        <taxon>Bacteria</taxon>
        <taxon>Pseudomonadati</taxon>
        <taxon>Balneolota</taxon>
        <taxon>Balneolia</taxon>
        <taxon>Balneolales</taxon>
        <taxon>Balneolaceae</taxon>
        <taxon>Rhodohalobacter</taxon>
    </lineage>
</organism>
<dbReference type="EMBL" id="QGGB01000007">
    <property type="protein sequence ID" value="PWN06148.1"/>
    <property type="molecule type" value="Genomic_DNA"/>
</dbReference>
<protein>
    <recommendedName>
        <fullName evidence="4">DUF2911 domain-containing protein</fullName>
    </recommendedName>
</protein>
<proteinExistence type="predicted"/>
<feature type="signal peptide" evidence="1">
    <location>
        <begin position="1"/>
        <end position="24"/>
    </location>
</feature>
<keyword evidence="3" id="KW-1185">Reference proteome</keyword>
<keyword evidence="1" id="KW-0732">Signal</keyword>
<comment type="caution">
    <text evidence="2">The sequence shown here is derived from an EMBL/GenBank/DDBJ whole genome shotgun (WGS) entry which is preliminary data.</text>
</comment>
<name>A0A316TQT1_9BACT</name>
<dbReference type="AlphaFoldDB" id="A0A316TQT1"/>
<dbReference type="OrthoDB" id="9808374at2"/>
<dbReference type="Pfam" id="PF11138">
    <property type="entry name" value="DUF2911"/>
    <property type="match status" value="1"/>
</dbReference>
<evidence type="ECO:0000313" key="3">
    <source>
        <dbReference type="Proteomes" id="UP000245533"/>
    </source>
</evidence>
<dbReference type="Proteomes" id="UP000245533">
    <property type="component" value="Unassembled WGS sequence"/>
</dbReference>
<sequence length="185" mass="20655">MIKYSFSLLIGAILMILTTADLSAQERQTERVMVSPNASVSQTIGLTDILVTYGRPAVRDREIFGGLVPFGEVWRTGANESTVVVFPEDVRVQDEMVPAGTYSLYTIPGEDEWTVIFNNLISWGTQYDEAEDFLRVMASPEDSHYVEQMMIYFENVSAEAGDLVIHWANTKVPVTVEPVAELPDN</sequence>
<gene>
    <name evidence="2" type="ORF">DDZ15_09900</name>
</gene>
<dbReference type="InterPro" id="IPR021314">
    <property type="entry name" value="DUF2911"/>
</dbReference>